<dbReference type="GO" id="GO:0005778">
    <property type="term" value="C:peroxisomal membrane"/>
    <property type="evidence" value="ECO:0007669"/>
    <property type="project" value="UniProtKB-SubCell"/>
</dbReference>
<keyword evidence="20" id="KW-1185">Reference proteome</keyword>
<comment type="subunit">
    <text evidence="14">Interacts with PEX13; forming the PEX13-PEX14 docking complex. Interacts with PEX5 (via WxxxF/Y motifs). Interacts with PEX19. Interacts with tubulin.</text>
</comment>
<reference evidence="19" key="2">
    <citation type="submission" date="2025-09" db="UniProtKB">
        <authorList>
            <consortium name="Ensembl"/>
        </authorList>
    </citation>
    <scope>IDENTIFICATION</scope>
</reference>
<comment type="similarity">
    <text evidence="2 15">Belongs to the peroxin-14 family.</text>
</comment>
<dbReference type="InterPro" id="IPR025655">
    <property type="entry name" value="PEX14"/>
</dbReference>
<evidence type="ECO:0000256" key="5">
    <source>
        <dbReference type="ARBA" id="ARBA00022692"/>
    </source>
</evidence>
<proteinExistence type="inferred from homology"/>
<comment type="function">
    <text evidence="13">Component of the PEX13-PEX14 docking complex, a translocon channel that specifically mediates the import of peroxisomal cargo proteins bound to PEX5 receptor. The PEX13-PEX14 docking complex forms a large import pore which can be opened to a diameter of about 9 nm. Mechanistically, PEX5 receptor along with cargo proteins associates with the PEX14 subunit of the PEX13-PEX14 docking complex in the cytosol, leading to the insertion of the receptor into the organelle membrane with the concomitant translocation of the cargo into the peroxisome matrix. Plays a key role for peroxisome movement through a direct interaction with tubulin.</text>
</comment>
<dbReference type="GO" id="GO:0016560">
    <property type="term" value="P:protein import into peroxisome matrix, docking"/>
    <property type="evidence" value="ECO:0007669"/>
    <property type="project" value="UniProtKB-UniRule"/>
</dbReference>
<dbReference type="FunFam" id="1.10.10.10:FF:000296">
    <property type="entry name" value="Peroxisomal membrane protein PEX14"/>
    <property type="match status" value="1"/>
</dbReference>
<feature type="compositionally biased region" description="Low complexity" evidence="17">
    <location>
        <begin position="247"/>
        <end position="263"/>
    </location>
</feature>
<dbReference type="InterPro" id="IPR036388">
    <property type="entry name" value="WH-like_DNA-bd_sf"/>
</dbReference>
<dbReference type="Pfam" id="PF04695">
    <property type="entry name" value="Pex14_N"/>
    <property type="match status" value="1"/>
</dbReference>
<evidence type="ECO:0000256" key="10">
    <source>
        <dbReference type="ARBA" id="ARBA00023136"/>
    </source>
</evidence>
<dbReference type="PANTHER" id="PTHR23058:SF0">
    <property type="entry name" value="PEROXISOMAL MEMBRANE PROTEIN PEX14"/>
    <property type="match status" value="1"/>
</dbReference>
<keyword evidence="8" id="KW-0007">Acetylation</keyword>
<keyword evidence="9" id="KW-0811">Translocation</keyword>
<dbReference type="Ensembl" id="ENSSLDT00000000184.1">
    <property type="protein sequence ID" value="ENSSLDP00000000147.1"/>
    <property type="gene ID" value="ENSSLDG00000000201.1"/>
</dbReference>
<dbReference type="GO" id="GO:0005102">
    <property type="term" value="F:signaling receptor binding"/>
    <property type="evidence" value="ECO:0007669"/>
    <property type="project" value="TreeGrafter"/>
</dbReference>
<evidence type="ECO:0000256" key="9">
    <source>
        <dbReference type="ARBA" id="ARBA00023010"/>
    </source>
</evidence>
<feature type="domain" description="Peroxisome membrane anchor protein Pex14p N-terminal" evidence="18">
    <location>
        <begin position="26"/>
        <end position="69"/>
    </location>
</feature>
<name>A0A3B4WCD1_SERLL</name>
<keyword evidence="4" id="KW-0597">Phosphoprotein</keyword>
<feature type="compositionally biased region" description="Pro residues" evidence="17">
    <location>
        <begin position="7"/>
        <end position="16"/>
    </location>
</feature>
<feature type="region of interest" description="Disordered" evidence="17">
    <location>
        <begin position="1"/>
        <end position="25"/>
    </location>
</feature>
<keyword evidence="7" id="KW-1133">Transmembrane helix</keyword>
<organism evidence="19 20">
    <name type="scientific">Seriola lalandi dorsalis</name>
    <dbReference type="NCBI Taxonomy" id="1841481"/>
    <lineage>
        <taxon>Eukaryota</taxon>
        <taxon>Metazoa</taxon>
        <taxon>Chordata</taxon>
        <taxon>Craniata</taxon>
        <taxon>Vertebrata</taxon>
        <taxon>Euteleostomi</taxon>
        <taxon>Actinopterygii</taxon>
        <taxon>Neopterygii</taxon>
        <taxon>Teleostei</taxon>
        <taxon>Neoteleostei</taxon>
        <taxon>Acanthomorphata</taxon>
        <taxon>Carangaria</taxon>
        <taxon>Carangiformes</taxon>
        <taxon>Carangidae</taxon>
        <taxon>Seriola</taxon>
    </lineage>
</organism>
<keyword evidence="5" id="KW-0812">Transmembrane</keyword>
<evidence type="ECO:0000256" key="1">
    <source>
        <dbReference type="ARBA" id="ARBA00004549"/>
    </source>
</evidence>
<evidence type="ECO:0000256" key="14">
    <source>
        <dbReference type="ARBA" id="ARBA00065694"/>
    </source>
</evidence>
<dbReference type="InterPro" id="IPR006785">
    <property type="entry name" value="Pex14_N"/>
</dbReference>
<dbReference type="STRING" id="1841481.ENSSLDP00000000147"/>
<keyword evidence="16" id="KW-0175">Coiled coil</keyword>
<dbReference type="Gene3D" id="1.10.10.10">
    <property type="entry name" value="Winged helix-like DNA-binding domain superfamily/Winged helix DNA-binding domain"/>
    <property type="match status" value="1"/>
</dbReference>
<keyword evidence="3 15" id="KW-0813">Transport</keyword>
<feature type="coiled-coil region" evidence="16">
    <location>
        <begin position="163"/>
        <end position="197"/>
    </location>
</feature>
<evidence type="ECO:0000256" key="8">
    <source>
        <dbReference type="ARBA" id="ARBA00022990"/>
    </source>
</evidence>
<comment type="subcellular location">
    <subcellularLocation>
        <location evidence="1">Peroxisome membrane</location>
        <topology evidence="1">Single-pass membrane protein</topology>
    </subcellularLocation>
</comment>
<evidence type="ECO:0000313" key="20">
    <source>
        <dbReference type="Proteomes" id="UP000261360"/>
    </source>
</evidence>
<reference evidence="19" key="1">
    <citation type="submission" date="2025-08" db="UniProtKB">
        <authorList>
            <consortium name="Ensembl"/>
        </authorList>
    </citation>
    <scope>IDENTIFICATION</scope>
</reference>
<evidence type="ECO:0000256" key="12">
    <source>
        <dbReference type="ARBA" id="ARBA00029502"/>
    </source>
</evidence>
<dbReference type="RefSeq" id="XP_023283464.1">
    <property type="nucleotide sequence ID" value="XM_023427696.1"/>
</dbReference>
<dbReference type="GeneID" id="111670798"/>
<sequence length="378" mass="41345">MASTEQPDPPTQPGLPPGDSATAPPREALITTAVKFLQNPKVCQSPLATRKAFLKKKGLTDEEVELAIQRSGSTEEVLPLSPVGPPHPLHATQLVPATHSPAGYRWRDYGALTIIMVGIAFGFHQLYKKYILPLIMGSREDKKHLQRMESNIAAMSGTLTQTVSQLQQTLVSVQELLIQQQQRIQELSQELAASEASSSTNRILDNQTIGELKQEIVSLKGLLLSRRQFPSTPTIPKIPSWQIPLKPASASSSPSINHTNSSSDISPVSNESANTSPIKDGHHSPQDALLGGPDGAHGINGDVGTVVLSTVLPLDLKDQVRMEVQGEEERKEEEEEDDVSHVEEEEEEEEEEGLSMQTEDRRGGDGQINEQLTRRVHE</sequence>
<keyword evidence="6 15" id="KW-0653">Protein transport</keyword>
<evidence type="ECO:0000256" key="4">
    <source>
        <dbReference type="ARBA" id="ARBA00022553"/>
    </source>
</evidence>
<dbReference type="GeneTree" id="ENSGT00390000015047"/>
<accession>A0A3B4WCD1</accession>
<dbReference type="Proteomes" id="UP000261360">
    <property type="component" value="Unplaced"/>
</dbReference>
<evidence type="ECO:0000256" key="13">
    <source>
        <dbReference type="ARBA" id="ARBA00055057"/>
    </source>
</evidence>
<feature type="region of interest" description="Disordered" evidence="17">
    <location>
        <begin position="323"/>
        <end position="378"/>
    </location>
</feature>
<evidence type="ECO:0000256" key="7">
    <source>
        <dbReference type="ARBA" id="ARBA00022989"/>
    </source>
</evidence>
<feature type="compositionally biased region" description="Polar residues" evidence="17">
    <location>
        <begin position="264"/>
        <end position="277"/>
    </location>
</feature>
<evidence type="ECO:0000256" key="2">
    <source>
        <dbReference type="ARBA" id="ARBA00005443"/>
    </source>
</evidence>
<evidence type="ECO:0000256" key="17">
    <source>
        <dbReference type="SAM" id="MobiDB-lite"/>
    </source>
</evidence>
<evidence type="ECO:0000256" key="11">
    <source>
        <dbReference type="ARBA" id="ARBA00023140"/>
    </source>
</evidence>
<evidence type="ECO:0000256" key="16">
    <source>
        <dbReference type="SAM" id="Coils"/>
    </source>
</evidence>
<evidence type="ECO:0000256" key="6">
    <source>
        <dbReference type="ARBA" id="ARBA00022927"/>
    </source>
</evidence>
<evidence type="ECO:0000256" key="15">
    <source>
        <dbReference type="RuleBase" id="RU367032"/>
    </source>
</evidence>
<feature type="compositionally biased region" description="Acidic residues" evidence="17">
    <location>
        <begin position="330"/>
        <end position="353"/>
    </location>
</feature>
<evidence type="ECO:0000313" key="19">
    <source>
        <dbReference type="Ensembl" id="ENSSLDP00000000147.1"/>
    </source>
</evidence>
<protein>
    <recommendedName>
        <fullName evidence="12 15">Peroxisomal membrane protein PEX14</fullName>
    </recommendedName>
    <alternativeName>
        <fullName evidence="15">Peroxin-14</fullName>
    </alternativeName>
</protein>
<evidence type="ECO:0000256" key="3">
    <source>
        <dbReference type="ARBA" id="ARBA00022448"/>
    </source>
</evidence>
<dbReference type="PANTHER" id="PTHR23058">
    <property type="entry name" value="PEROXISOMAL MEMBRANE PROTEIN PEX14"/>
    <property type="match status" value="1"/>
</dbReference>
<evidence type="ECO:0000259" key="18">
    <source>
        <dbReference type="Pfam" id="PF04695"/>
    </source>
</evidence>
<dbReference type="GO" id="GO:1990429">
    <property type="term" value="C:peroxisomal importomer complex"/>
    <property type="evidence" value="ECO:0007669"/>
    <property type="project" value="TreeGrafter"/>
</dbReference>
<keyword evidence="10 15" id="KW-0472">Membrane</keyword>
<feature type="region of interest" description="Disordered" evidence="17">
    <location>
        <begin position="235"/>
        <end position="296"/>
    </location>
</feature>
<keyword evidence="11 15" id="KW-0576">Peroxisome</keyword>
<dbReference type="AlphaFoldDB" id="A0A3B4WCD1"/>